<dbReference type="NCBIfam" id="NF041418">
    <property type="entry name" value="MbpA"/>
    <property type="match status" value="1"/>
</dbReference>
<dbReference type="AlphaFoldDB" id="A0A9X1RZA7"/>
<name>A0A9X1RZA7_9FLAO</name>
<dbReference type="InterPro" id="IPR053842">
    <property type="entry name" value="NikA-like"/>
</dbReference>
<dbReference type="InterPro" id="IPR049793">
    <property type="entry name" value="MbpA-like"/>
</dbReference>
<proteinExistence type="predicted"/>
<comment type="caution">
    <text evidence="1">The sequence shown here is derived from an EMBL/GenBank/DDBJ whole genome shotgun (WGS) entry which is preliminary data.</text>
</comment>
<accession>A0A9X1RZA7</accession>
<protein>
    <recommendedName>
        <fullName evidence="3">Mobilization protein</fullName>
    </recommendedName>
</protein>
<dbReference type="EMBL" id="JAJBZG010000005">
    <property type="protein sequence ID" value="MCB7482075.1"/>
    <property type="molecule type" value="Genomic_DNA"/>
</dbReference>
<keyword evidence="2" id="KW-1185">Reference proteome</keyword>
<dbReference type="Proteomes" id="UP001139414">
    <property type="component" value="Unassembled WGS sequence"/>
</dbReference>
<gene>
    <name evidence="1" type="ORF">LGQ90_12460</name>
</gene>
<evidence type="ECO:0000313" key="1">
    <source>
        <dbReference type="EMBL" id="MCB7482075.1"/>
    </source>
</evidence>
<evidence type="ECO:0008006" key="3">
    <source>
        <dbReference type="Google" id="ProtNLM"/>
    </source>
</evidence>
<reference evidence="1" key="1">
    <citation type="submission" date="2021-10" db="EMBL/GenBank/DDBJ databases">
        <title>Gramella sp. ASW11-100T, isolated from marine sediment.</title>
        <authorList>
            <person name="Xia C."/>
        </authorList>
    </citation>
    <scope>NUCLEOTIDE SEQUENCE</scope>
    <source>
        <strain evidence="1">ASW11-100</strain>
    </source>
</reference>
<dbReference type="RefSeq" id="WP_229341497.1">
    <property type="nucleotide sequence ID" value="NZ_JAJBZG010000005.1"/>
</dbReference>
<sequence length="98" mass="11756">MKREYIQIRCSIYEKKLLKKRAARAGISLSEYLRATAFKINMVERITPEQLESYQLLVQYKNNFSRISNMFKKSNPQLSKEVRQLAEEIRTHLKNFKK</sequence>
<dbReference type="Pfam" id="PF21983">
    <property type="entry name" value="NikA-like"/>
    <property type="match status" value="1"/>
</dbReference>
<organism evidence="1 2">
    <name type="scientific">Christiangramia sediminis</name>
    <dbReference type="NCBI Taxonomy" id="2881336"/>
    <lineage>
        <taxon>Bacteria</taxon>
        <taxon>Pseudomonadati</taxon>
        <taxon>Bacteroidota</taxon>
        <taxon>Flavobacteriia</taxon>
        <taxon>Flavobacteriales</taxon>
        <taxon>Flavobacteriaceae</taxon>
        <taxon>Christiangramia</taxon>
    </lineage>
</organism>
<evidence type="ECO:0000313" key="2">
    <source>
        <dbReference type="Proteomes" id="UP001139414"/>
    </source>
</evidence>